<proteinExistence type="predicted"/>
<evidence type="ECO:0000313" key="1">
    <source>
        <dbReference type="EMBL" id="WOL19092.1"/>
    </source>
</evidence>
<reference evidence="1 2" key="1">
    <citation type="submission" date="2023-10" db="EMBL/GenBank/DDBJ databases">
        <title>Chromosome-scale genome assembly provides insights into flower coloration mechanisms of Canna indica.</title>
        <authorList>
            <person name="Li C."/>
        </authorList>
    </citation>
    <scope>NUCLEOTIDE SEQUENCE [LARGE SCALE GENOMIC DNA]</scope>
    <source>
        <tissue evidence="1">Flower</tissue>
    </source>
</reference>
<organism evidence="1 2">
    <name type="scientific">Canna indica</name>
    <name type="common">Indian-shot</name>
    <dbReference type="NCBI Taxonomy" id="4628"/>
    <lineage>
        <taxon>Eukaryota</taxon>
        <taxon>Viridiplantae</taxon>
        <taxon>Streptophyta</taxon>
        <taxon>Embryophyta</taxon>
        <taxon>Tracheophyta</taxon>
        <taxon>Spermatophyta</taxon>
        <taxon>Magnoliopsida</taxon>
        <taxon>Liliopsida</taxon>
        <taxon>Zingiberales</taxon>
        <taxon>Cannaceae</taxon>
        <taxon>Canna</taxon>
    </lineage>
</organism>
<accession>A0AAQ3L1K5</accession>
<evidence type="ECO:0000313" key="2">
    <source>
        <dbReference type="Proteomes" id="UP001327560"/>
    </source>
</evidence>
<name>A0AAQ3L1K5_9LILI</name>
<keyword evidence="2" id="KW-1185">Reference proteome</keyword>
<sequence length="119" mass="13114">MVIDVVEIEFNSLLIPSSTMNSSPTASASSLITGDRPLPCASAAPATAIGSREFFSVEFFLRPPRLQIPYPPPVTKPTSSASGITAHLTIQAARLRRGRQWRRNWFLYLHYVSAVKLTL</sequence>
<dbReference type="EMBL" id="CP136898">
    <property type="protein sequence ID" value="WOL19092.1"/>
    <property type="molecule type" value="Genomic_DNA"/>
</dbReference>
<gene>
    <name evidence="1" type="ORF">Cni_G27889</name>
</gene>
<dbReference type="AlphaFoldDB" id="A0AAQ3L1K5"/>
<protein>
    <submittedName>
        <fullName evidence="1">Uncharacterized protein</fullName>
    </submittedName>
</protein>
<dbReference type="Proteomes" id="UP001327560">
    <property type="component" value="Chromosome 9"/>
</dbReference>